<evidence type="ECO:0000313" key="2">
    <source>
        <dbReference type="Proteomes" id="UP000001542"/>
    </source>
</evidence>
<dbReference type="VEuPathDB" id="TrichDB:TVAG_205730"/>
<dbReference type="RefSeq" id="XP_001307905.1">
    <property type="nucleotide sequence ID" value="XM_001307904.1"/>
</dbReference>
<accession>A2FJG2</accession>
<reference evidence="1" key="1">
    <citation type="submission" date="2006-10" db="EMBL/GenBank/DDBJ databases">
        <authorList>
            <person name="Amadeo P."/>
            <person name="Zhao Q."/>
            <person name="Wortman J."/>
            <person name="Fraser-Liggett C."/>
            <person name="Carlton J."/>
        </authorList>
    </citation>
    <scope>NUCLEOTIDE SEQUENCE</scope>
    <source>
        <strain evidence="1">G3</strain>
    </source>
</reference>
<protein>
    <recommendedName>
        <fullName evidence="3">Bap-like</fullName>
    </recommendedName>
</protein>
<gene>
    <name evidence="1" type="ORF">TVAG_205730</name>
</gene>
<organism evidence="1 2">
    <name type="scientific">Trichomonas vaginalis (strain ATCC PRA-98 / G3)</name>
    <dbReference type="NCBI Taxonomy" id="412133"/>
    <lineage>
        <taxon>Eukaryota</taxon>
        <taxon>Metamonada</taxon>
        <taxon>Parabasalia</taxon>
        <taxon>Trichomonadida</taxon>
        <taxon>Trichomonadidae</taxon>
        <taxon>Trichomonas</taxon>
    </lineage>
</organism>
<evidence type="ECO:0000313" key="1">
    <source>
        <dbReference type="EMBL" id="EAX94975.1"/>
    </source>
</evidence>
<dbReference type="InParanoid" id="A2FJG2"/>
<dbReference type="Proteomes" id="UP000001542">
    <property type="component" value="Unassembled WGS sequence"/>
</dbReference>
<evidence type="ECO:0008006" key="3">
    <source>
        <dbReference type="Google" id="ProtNLM"/>
    </source>
</evidence>
<name>A2FJG2_TRIV3</name>
<dbReference type="VEuPathDB" id="TrichDB:TVAGG3_0873810"/>
<keyword evidence="2" id="KW-1185">Reference proteome</keyword>
<proteinExistence type="predicted"/>
<reference evidence="1" key="2">
    <citation type="journal article" date="2007" name="Science">
        <title>Draft genome sequence of the sexually transmitted pathogen Trichomonas vaginalis.</title>
        <authorList>
            <person name="Carlton J.M."/>
            <person name="Hirt R.P."/>
            <person name="Silva J.C."/>
            <person name="Delcher A.L."/>
            <person name="Schatz M."/>
            <person name="Zhao Q."/>
            <person name="Wortman J.R."/>
            <person name="Bidwell S.L."/>
            <person name="Alsmark U.C.M."/>
            <person name="Besteiro S."/>
            <person name="Sicheritz-Ponten T."/>
            <person name="Noel C.J."/>
            <person name="Dacks J.B."/>
            <person name="Foster P.G."/>
            <person name="Simillion C."/>
            <person name="Van de Peer Y."/>
            <person name="Miranda-Saavedra D."/>
            <person name="Barton G.J."/>
            <person name="Westrop G.D."/>
            <person name="Mueller S."/>
            <person name="Dessi D."/>
            <person name="Fiori P.L."/>
            <person name="Ren Q."/>
            <person name="Paulsen I."/>
            <person name="Zhang H."/>
            <person name="Bastida-Corcuera F.D."/>
            <person name="Simoes-Barbosa A."/>
            <person name="Brown M.T."/>
            <person name="Hayes R.D."/>
            <person name="Mukherjee M."/>
            <person name="Okumura C.Y."/>
            <person name="Schneider R."/>
            <person name="Smith A.J."/>
            <person name="Vanacova S."/>
            <person name="Villalvazo M."/>
            <person name="Haas B.J."/>
            <person name="Pertea M."/>
            <person name="Feldblyum T.V."/>
            <person name="Utterback T.R."/>
            <person name="Shu C.L."/>
            <person name="Osoegawa K."/>
            <person name="de Jong P.J."/>
            <person name="Hrdy I."/>
            <person name="Horvathova L."/>
            <person name="Zubacova Z."/>
            <person name="Dolezal P."/>
            <person name="Malik S.B."/>
            <person name="Logsdon J.M. Jr."/>
            <person name="Henze K."/>
            <person name="Gupta A."/>
            <person name="Wang C.C."/>
            <person name="Dunne R.L."/>
            <person name="Upcroft J.A."/>
            <person name="Upcroft P."/>
            <person name="White O."/>
            <person name="Salzberg S.L."/>
            <person name="Tang P."/>
            <person name="Chiu C.-H."/>
            <person name="Lee Y.-S."/>
            <person name="Embley T.M."/>
            <person name="Coombs G.H."/>
            <person name="Mottram J.C."/>
            <person name="Tachezy J."/>
            <person name="Fraser-Liggett C.M."/>
            <person name="Johnson P.J."/>
        </authorList>
    </citation>
    <scope>NUCLEOTIDE SEQUENCE [LARGE SCALE GENOMIC DNA]</scope>
    <source>
        <strain evidence="1">G3</strain>
    </source>
</reference>
<dbReference type="KEGG" id="tva:4752719"/>
<dbReference type="EMBL" id="DS113829">
    <property type="protein sequence ID" value="EAX94975.1"/>
    <property type="molecule type" value="Genomic_DNA"/>
</dbReference>
<sequence length="1330" mass="152056">MEYFKLVTNLLKMFSFGLLTYNHKIKLKSDSNICIEGKSGEIRPPSVTISSTDLIVYKSSPSFFLEGSVYSCNSPPFDVYYKISKPTDESEYKLLKHFERRTDNIYQFKKSILLQDFELGEYTITVKAEIVMSIYDSTSLTYAEDVSFITFTLDNQEFTYNDGKSFLIVGRLSDRDGYGTYTIYYQIDEYNPVQMNPYILSSAYPITISEAINFTSELPESDSHSIKIWASDESNQNTSIKTLNFSFKYNYPVITYSTIPNLIYTHNVDTQILIVGQISDKDGNEVIDTFYQFDSLTKNKLESIELSNPSTKHRFEYFIGIPTRLTEGVHTLYLWCSDKKSKETEHKAFRFIFNYNNPVLTINTPSNLQFRKNDGEKLSIVGSFSDADAQGTITIKYYFDSQKQEEQTLLEQTINQNLESPFEKSIEIPSTLSEGPHSVVIYAIDTRSKRSENNVIPFSYTYNPPVLSINSDSKTISRDFFSTPQIHVSGSISNPDLMGIVEVYYQLDEDALKVLRSYNIVDLDGENIRKTIDLSGNLPEGMHTMIFYGIDSSGKRSNTCNLIFTFVLISPKLSITTQNDLVLRKNVDTYIPISGRVDDYSGKVTIKYILESQEQNLTTKSVNLFKPSFSENIAIPDNLTEGKHFIVFYAVSQEGKISNFQTYGFTFSNNAPVFEITSSNEWQLNRNENIIPIIGTIQDQDGSGSVSIKYNIDSRGENTLSTYEISNIYSYDVNEIIPIPDGLLGNNHNIILYAIDESGKKSNNIRIDFNYISTSPVIKITTVDGQQFKKNDGKQLIISGTIKDPDATGQVTVFYRLDSHSDFPIKTYDIESRGEYEINYTVPFPNDLTEGNHQITVYAIDSDVKISNEHIIKFSYQFSGPSISITENPKNAYHNKIDQSIHVEGFINSDNGATSFTFKYCFDNSNNAGTDVDRKSFNPNDNGFSLDIEIDSMVEGNHTIFIWVVDNFNKESPKYDKKFEFLFNKPSISISTPYDEYYRTTNKSIHMKGRVSDSDCSGIMYLMFKFNDLEQNNMTIVEISNCDSTEFEKDVVIPTNLDERLHILYVWCVDETNKQSDICEYRFYYKYNSPELIITVFDQKPYKRNIDKTIHIEGTVSDKDGLGSVTIGCNIDNIESDTKTIVIENTNPYPFTFDLAIPSHFSEGYHKIIIFARDESNKPSFNVSKNIEYIYNHPSITLDSKDNQVVYGNVDNKYPIKGSVRHDDGTGTVKIKYNIDQDGENYLTDVSIRNAEENTFDEYIELDKDLREGRHSIVIYGTDGNNKDSNYNTLHFTFLINNKAKRMSCIHMQYSTFSLLRTLITNGFLLNRRV</sequence>